<comment type="function">
    <text evidence="6">Catalyzes the reversible reaction in which hydroxymethyl group from 5,10-methylenetetrahydrofolate is transferred onto alpha-ketoisovalerate to form ketopantoate.</text>
</comment>
<keyword evidence="8" id="KW-1185">Reference proteome</keyword>
<dbReference type="CDD" id="cd06557">
    <property type="entry name" value="KPHMT-like"/>
    <property type="match status" value="1"/>
</dbReference>
<comment type="pathway">
    <text evidence="1 6">Cofactor biosynthesis; (R)-pantothenate biosynthesis; (R)-pantoate from 3-methyl-2-oxobutanoate: step 1/2.</text>
</comment>
<dbReference type="Proteomes" id="UP000095023">
    <property type="component" value="Unassembled WGS sequence"/>
</dbReference>
<dbReference type="AlphaFoldDB" id="A0A1E4TC36"/>
<evidence type="ECO:0000256" key="6">
    <source>
        <dbReference type="RuleBase" id="RU362100"/>
    </source>
</evidence>
<dbReference type="EC" id="2.1.2.11" evidence="3 6"/>
<dbReference type="HAMAP" id="MF_00156">
    <property type="entry name" value="PanB"/>
    <property type="match status" value="1"/>
</dbReference>
<dbReference type="NCBIfam" id="TIGR00222">
    <property type="entry name" value="panB"/>
    <property type="match status" value="1"/>
</dbReference>
<comment type="similarity">
    <text evidence="2 6">Belongs to the PanB family.</text>
</comment>
<dbReference type="InterPro" id="IPR003700">
    <property type="entry name" value="Pantoate_hydroxy_MeTrfase"/>
</dbReference>
<gene>
    <name evidence="7" type="ORF">CANCADRAFT_138323</name>
</gene>
<dbReference type="OrthoDB" id="425211at2759"/>
<name>A0A1E4TC36_9ASCO</name>
<dbReference type="Gene3D" id="3.20.20.60">
    <property type="entry name" value="Phosphoenolpyruvate-binding domains"/>
    <property type="match status" value="1"/>
</dbReference>
<evidence type="ECO:0000256" key="1">
    <source>
        <dbReference type="ARBA" id="ARBA00005033"/>
    </source>
</evidence>
<dbReference type="SUPFAM" id="SSF51621">
    <property type="entry name" value="Phosphoenolpyruvate/pyruvate domain"/>
    <property type="match status" value="1"/>
</dbReference>
<protein>
    <recommendedName>
        <fullName evidence="3 6">3-methyl-2-oxobutanoate hydroxymethyltransferase</fullName>
        <ecNumber evidence="3 6">2.1.2.11</ecNumber>
    </recommendedName>
</protein>
<evidence type="ECO:0000313" key="8">
    <source>
        <dbReference type="Proteomes" id="UP000095023"/>
    </source>
</evidence>
<evidence type="ECO:0000256" key="3">
    <source>
        <dbReference type="ARBA" id="ARBA00012618"/>
    </source>
</evidence>
<evidence type="ECO:0000256" key="4">
    <source>
        <dbReference type="ARBA" id="ARBA00022679"/>
    </source>
</evidence>
<dbReference type="UniPathway" id="UPA00028">
    <property type="reaction ID" value="UER00003"/>
</dbReference>
<keyword evidence="6" id="KW-0566">Pantothenate biosynthesis</keyword>
<dbReference type="PIRSF" id="PIRSF000388">
    <property type="entry name" value="Pantoate_hydroxy_MeTrfase"/>
    <property type="match status" value="1"/>
</dbReference>
<dbReference type="GO" id="GO:0015940">
    <property type="term" value="P:pantothenate biosynthetic process"/>
    <property type="evidence" value="ECO:0007669"/>
    <property type="project" value="UniProtKB-UniPathway"/>
</dbReference>
<dbReference type="EMBL" id="KV453843">
    <property type="protein sequence ID" value="ODV89325.1"/>
    <property type="molecule type" value="Genomic_DNA"/>
</dbReference>
<dbReference type="GO" id="GO:0000287">
    <property type="term" value="F:magnesium ion binding"/>
    <property type="evidence" value="ECO:0007669"/>
    <property type="project" value="TreeGrafter"/>
</dbReference>
<evidence type="ECO:0000313" key="7">
    <source>
        <dbReference type="EMBL" id="ODV89325.1"/>
    </source>
</evidence>
<evidence type="ECO:0000256" key="2">
    <source>
        <dbReference type="ARBA" id="ARBA00008676"/>
    </source>
</evidence>
<dbReference type="GO" id="GO:0003864">
    <property type="term" value="F:3-methyl-2-oxobutanoate hydroxymethyltransferase activity"/>
    <property type="evidence" value="ECO:0007669"/>
    <property type="project" value="UniProtKB-EC"/>
</dbReference>
<dbReference type="InterPro" id="IPR040442">
    <property type="entry name" value="Pyrv_kinase-like_dom_sf"/>
</dbReference>
<keyword evidence="4 6" id="KW-0808">Transferase</keyword>
<dbReference type="NCBIfam" id="NF001452">
    <property type="entry name" value="PRK00311.1"/>
    <property type="match status" value="1"/>
</dbReference>
<proteinExistence type="inferred from homology"/>
<dbReference type="PANTHER" id="PTHR20881">
    <property type="entry name" value="3-METHYL-2-OXOBUTANOATE HYDROXYMETHYLTRANSFERASE"/>
    <property type="match status" value="1"/>
</dbReference>
<sequence length="319" mass="34565">MFRLSRTAIAVTCGQGPVRAYSHHVVTKSVTLPDLVEKYRRNEKVVAITAYDYITGTIANKAAVDFVLVGDSLAMVALGLPSTSTLTMDEMLHHCRAVSRAVDGPLIVGDLPYGSYEPSDEKAVESSLRMIREGGRVQAIKLEGGARMYSRVQSIVNNAEIPVLGHIGLTPQKMGHVGGFKTQGKSVEAVEKLLDDALALQDAGCFGLVIEAVPAAVAKFITEKLSIPTIGIGAGKHTSGQILVMPDMLGFYDKFTPKFVKKYSNCLDVCTDAVKTYAEEVVSEQFPSAEHSFNLSEKNMKAFEAYVEEVNSRAIEQDD</sequence>
<organism evidence="7 8">
    <name type="scientific">Tortispora caseinolytica NRRL Y-17796</name>
    <dbReference type="NCBI Taxonomy" id="767744"/>
    <lineage>
        <taxon>Eukaryota</taxon>
        <taxon>Fungi</taxon>
        <taxon>Dikarya</taxon>
        <taxon>Ascomycota</taxon>
        <taxon>Saccharomycotina</taxon>
        <taxon>Trigonopsidomycetes</taxon>
        <taxon>Trigonopsidales</taxon>
        <taxon>Trigonopsidaceae</taxon>
        <taxon>Tortispora</taxon>
    </lineage>
</organism>
<dbReference type="PANTHER" id="PTHR20881:SF0">
    <property type="entry name" value="3-METHYL-2-OXOBUTANOATE HYDROXYMETHYLTRANSFERASE"/>
    <property type="match status" value="1"/>
</dbReference>
<comment type="catalytic activity">
    <reaction evidence="5 6">
        <text>(6R)-5,10-methylene-5,6,7,8-tetrahydrofolate + 3-methyl-2-oxobutanoate + H2O = 2-dehydropantoate + (6S)-5,6,7,8-tetrahydrofolate</text>
        <dbReference type="Rhea" id="RHEA:11824"/>
        <dbReference type="ChEBI" id="CHEBI:11561"/>
        <dbReference type="ChEBI" id="CHEBI:11851"/>
        <dbReference type="ChEBI" id="CHEBI:15377"/>
        <dbReference type="ChEBI" id="CHEBI:15636"/>
        <dbReference type="ChEBI" id="CHEBI:57453"/>
        <dbReference type="EC" id="2.1.2.11"/>
    </reaction>
</comment>
<dbReference type="GO" id="GO:0005739">
    <property type="term" value="C:mitochondrion"/>
    <property type="evidence" value="ECO:0007669"/>
    <property type="project" value="TreeGrafter"/>
</dbReference>
<dbReference type="FunFam" id="3.20.20.60:FF:000003">
    <property type="entry name" value="3-methyl-2-oxobutanoate hydroxymethyltransferase"/>
    <property type="match status" value="1"/>
</dbReference>
<reference evidence="8" key="1">
    <citation type="submission" date="2016-02" db="EMBL/GenBank/DDBJ databases">
        <title>Comparative genomics of biotechnologically important yeasts.</title>
        <authorList>
            <consortium name="DOE Joint Genome Institute"/>
            <person name="Riley R."/>
            <person name="Haridas S."/>
            <person name="Wolfe K.H."/>
            <person name="Lopes M.R."/>
            <person name="Hittinger C.T."/>
            <person name="Goker M."/>
            <person name="Salamov A."/>
            <person name="Wisecaver J."/>
            <person name="Long T.M."/>
            <person name="Aerts A.L."/>
            <person name="Barry K."/>
            <person name="Choi C."/>
            <person name="Clum A."/>
            <person name="Coughlan A.Y."/>
            <person name="Deshpande S."/>
            <person name="Douglass A.P."/>
            <person name="Hanson S.J."/>
            <person name="Klenk H.-P."/>
            <person name="Labutti K."/>
            <person name="Lapidus A."/>
            <person name="Lindquist E."/>
            <person name="Lipzen A."/>
            <person name="Meier-Kolthoff J.P."/>
            <person name="Ohm R.A."/>
            <person name="Otillar R.P."/>
            <person name="Pangilinan J."/>
            <person name="Peng Y."/>
            <person name="Rokas A."/>
            <person name="Rosa C.A."/>
            <person name="Scheuner C."/>
            <person name="Sibirny A.A."/>
            <person name="Slot J.C."/>
            <person name="Stielow J.B."/>
            <person name="Sun H."/>
            <person name="Kurtzman C.P."/>
            <person name="Blackwell M."/>
            <person name="Jeffries T.W."/>
            <person name="Grigoriev I.V."/>
        </authorList>
    </citation>
    <scope>NUCLEOTIDE SEQUENCE [LARGE SCALE GENOMIC DNA]</scope>
    <source>
        <strain evidence="8">NRRL Y-17796</strain>
    </source>
</reference>
<accession>A0A1E4TC36</accession>
<evidence type="ECO:0000256" key="5">
    <source>
        <dbReference type="ARBA" id="ARBA00049172"/>
    </source>
</evidence>
<dbReference type="Pfam" id="PF02548">
    <property type="entry name" value="Pantoate_transf"/>
    <property type="match status" value="1"/>
</dbReference>
<dbReference type="InterPro" id="IPR015813">
    <property type="entry name" value="Pyrv/PenolPyrv_kinase-like_dom"/>
</dbReference>